<evidence type="ECO:0000256" key="1">
    <source>
        <dbReference type="ARBA" id="ARBA00004370"/>
    </source>
</evidence>
<evidence type="ECO:0000256" key="7">
    <source>
        <dbReference type="SAM" id="MobiDB-lite"/>
    </source>
</evidence>
<evidence type="ECO:0000256" key="4">
    <source>
        <dbReference type="ARBA" id="ARBA00022989"/>
    </source>
</evidence>
<evidence type="ECO:0000256" key="3">
    <source>
        <dbReference type="ARBA" id="ARBA00022692"/>
    </source>
</evidence>
<protein>
    <recommendedName>
        <fullName evidence="6">SURF1-like protein</fullName>
    </recommendedName>
</protein>
<dbReference type="InterPro" id="IPR002994">
    <property type="entry name" value="Surf1/Shy1"/>
</dbReference>
<feature type="compositionally biased region" description="Basic and acidic residues" evidence="7">
    <location>
        <begin position="244"/>
        <end position="253"/>
    </location>
</feature>
<organism evidence="8 9">
    <name type="scientific">Naasia aerilata</name>
    <dbReference type="NCBI Taxonomy" id="1162966"/>
    <lineage>
        <taxon>Bacteria</taxon>
        <taxon>Bacillati</taxon>
        <taxon>Actinomycetota</taxon>
        <taxon>Actinomycetes</taxon>
        <taxon>Micrococcales</taxon>
        <taxon>Microbacteriaceae</taxon>
        <taxon>Naasia</taxon>
    </lineage>
</organism>
<gene>
    <name evidence="8" type="ORF">GCM10025866_29610</name>
</gene>
<feature type="compositionally biased region" description="Basic residues" evidence="7">
    <location>
        <begin position="254"/>
        <end position="263"/>
    </location>
</feature>
<dbReference type="Pfam" id="PF02104">
    <property type="entry name" value="SURF1"/>
    <property type="match status" value="1"/>
</dbReference>
<dbReference type="RefSeq" id="WP_286277009.1">
    <property type="nucleotide sequence ID" value="NZ_AP027731.1"/>
</dbReference>
<dbReference type="InterPro" id="IPR045214">
    <property type="entry name" value="Surf1/Surf4"/>
</dbReference>
<evidence type="ECO:0000313" key="8">
    <source>
        <dbReference type="EMBL" id="BDZ47052.1"/>
    </source>
</evidence>
<evidence type="ECO:0000256" key="6">
    <source>
        <dbReference type="RuleBase" id="RU363076"/>
    </source>
</evidence>
<sequence length="279" mass="30894">MSRWRFVLSARWFRYLLLVLLFAAGCVGLAEWQLARHDEKVAEISRIQNNYDAAPVPLEDLLEEPGSYRESDEWQPVALTGEYQTENQLLVRNRPRDGESGFEVLVPFQADSGRIFLVDRGWVPIGSDPAAPDAVPAPPEGTVTVVARLKAGEPSVPGGTTSSGVLASIQLSEVSRLLDEPIEPSAYGLLAHEDPAPAERPLPAARPELDEGPHLSYAFQWVAFALLGFCGLVFAIRQEYRYRNSDDPDEQRKAAARAARRTARRTDADEEDELLDAAR</sequence>
<dbReference type="Proteomes" id="UP001321498">
    <property type="component" value="Chromosome"/>
</dbReference>
<reference evidence="9" key="1">
    <citation type="journal article" date="2019" name="Int. J. Syst. Evol. Microbiol.">
        <title>The Global Catalogue of Microorganisms (GCM) 10K type strain sequencing project: providing services to taxonomists for standard genome sequencing and annotation.</title>
        <authorList>
            <consortium name="The Broad Institute Genomics Platform"/>
            <consortium name="The Broad Institute Genome Sequencing Center for Infectious Disease"/>
            <person name="Wu L."/>
            <person name="Ma J."/>
        </authorList>
    </citation>
    <scope>NUCLEOTIDE SEQUENCE [LARGE SCALE GENOMIC DNA]</scope>
    <source>
        <strain evidence="9">NBRC 108725</strain>
    </source>
</reference>
<dbReference type="PANTHER" id="PTHR23427">
    <property type="entry name" value="SURFEIT LOCUS PROTEIN"/>
    <property type="match status" value="1"/>
</dbReference>
<keyword evidence="9" id="KW-1185">Reference proteome</keyword>
<dbReference type="CDD" id="cd06662">
    <property type="entry name" value="SURF1"/>
    <property type="match status" value="1"/>
</dbReference>
<dbReference type="PROSITE" id="PS51257">
    <property type="entry name" value="PROKAR_LIPOPROTEIN"/>
    <property type="match status" value="1"/>
</dbReference>
<dbReference type="PANTHER" id="PTHR23427:SF2">
    <property type="entry name" value="SURFEIT LOCUS PROTEIN 1"/>
    <property type="match status" value="1"/>
</dbReference>
<comment type="caution">
    <text evidence="6">Lacks conserved residue(s) required for the propagation of feature annotation.</text>
</comment>
<keyword evidence="3 6" id="KW-0812">Transmembrane</keyword>
<evidence type="ECO:0000313" key="9">
    <source>
        <dbReference type="Proteomes" id="UP001321498"/>
    </source>
</evidence>
<dbReference type="EMBL" id="AP027731">
    <property type="protein sequence ID" value="BDZ47052.1"/>
    <property type="molecule type" value="Genomic_DNA"/>
</dbReference>
<proteinExistence type="inferred from homology"/>
<comment type="similarity">
    <text evidence="2 6">Belongs to the SURF1 family.</text>
</comment>
<feature type="region of interest" description="Disordered" evidence="7">
    <location>
        <begin position="244"/>
        <end position="279"/>
    </location>
</feature>
<comment type="subcellular location">
    <subcellularLocation>
        <location evidence="6">Cell membrane</location>
        <topology evidence="6">Multi-pass membrane protein</topology>
    </subcellularLocation>
    <subcellularLocation>
        <location evidence="1">Membrane</location>
    </subcellularLocation>
</comment>
<keyword evidence="4 6" id="KW-1133">Transmembrane helix</keyword>
<feature type="transmembrane region" description="Helical" evidence="6">
    <location>
        <begin position="217"/>
        <end position="236"/>
    </location>
</feature>
<name>A0ABN6XPX3_9MICO</name>
<dbReference type="PROSITE" id="PS50895">
    <property type="entry name" value="SURF1"/>
    <property type="match status" value="1"/>
</dbReference>
<feature type="compositionally biased region" description="Acidic residues" evidence="7">
    <location>
        <begin position="268"/>
        <end position="279"/>
    </location>
</feature>
<evidence type="ECO:0000256" key="2">
    <source>
        <dbReference type="ARBA" id="ARBA00007165"/>
    </source>
</evidence>
<keyword evidence="5 6" id="KW-0472">Membrane</keyword>
<evidence type="ECO:0000256" key="5">
    <source>
        <dbReference type="ARBA" id="ARBA00023136"/>
    </source>
</evidence>
<accession>A0ABN6XPX3</accession>
<keyword evidence="6" id="KW-1003">Cell membrane</keyword>